<accession>A0ABP7ALW2</accession>
<sequence length="232" mass="24172">MPHTRTVVNQSGGQGSRSPAAPAALPDPRFGIEIPDAPPAARAVSLAGILLRLTRRATWAQLALAVDGSDPEVLSRLGRLHLSDEQLELLDAHADLIELVVAEPGGSIAVCTVCGAWLAIGRRAVPTSCRSTAGCRGKLAKAPRARRIPYAPARPDPPGHTAAATADGLDPPLADVVPLFPDGPQDPVTRARPRAVDRTRRRGRPDANDPASDFDEQAGEPAGGTGTADFPL</sequence>
<name>A0ABP7ALW2_9ACTN</name>
<feature type="region of interest" description="Disordered" evidence="1">
    <location>
        <begin position="1"/>
        <end position="27"/>
    </location>
</feature>
<proteinExistence type="predicted"/>
<evidence type="ECO:0008006" key="4">
    <source>
        <dbReference type="Google" id="ProtNLM"/>
    </source>
</evidence>
<keyword evidence="3" id="KW-1185">Reference proteome</keyword>
<dbReference type="EMBL" id="BAABAB010000036">
    <property type="protein sequence ID" value="GAA3635349.1"/>
    <property type="molecule type" value="Genomic_DNA"/>
</dbReference>
<evidence type="ECO:0000256" key="1">
    <source>
        <dbReference type="SAM" id="MobiDB-lite"/>
    </source>
</evidence>
<gene>
    <name evidence="2" type="ORF">GCM10022236_42470</name>
</gene>
<evidence type="ECO:0000313" key="2">
    <source>
        <dbReference type="EMBL" id="GAA3635349.1"/>
    </source>
</evidence>
<protein>
    <recommendedName>
        <fullName evidence="4">DUF222 domain-containing protein</fullName>
    </recommendedName>
</protein>
<feature type="compositionally biased region" description="Polar residues" evidence="1">
    <location>
        <begin position="1"/>
        <end position="11"/>
    </location>
</feature>
<reference evidence="3" key="1">
    <citation type="journal article" date="2019" name="Int. J. Syst. Evol. Microbiol.">
        <title>The Global Catalogue of Microorganisms (GCM) 10K type strain sequencing project: providing services to taxonomists for standard genome sequencing and annotation.</title>
        <authorList>
            <consortium name="The Broad Institute Genomics Platform"/>
            <consortium name="The Broad Institute Genome Sequencing Center for Infectious Disease"/>
            <person name="Wu L."/>
            <person name="Ma J."/>
        </authorList>
    </citation>
    <scope>NUCLEOTIDE SEQUENCE [LARGE SCALE GENOMIC DNA]</scope>
    <source>
        <strain evidence="3">JCM 16929</strain>
    </source>
</reference>
<dbReference type="Proteomes" id="UP001501490">
    <property type="component" value="Unassembled WGS sequence"/>
</dbReference>
<comment type="caution">
    <text evidence="2">The sequence shown here is derived from an EMBL/GenBank/DDBJ whole genome shotgun (WGS) entry which is preliminary data.</text>
</comment>
<feature type="region of interest" description="Disordered" evidence="1">
    <location>
        <begin position="146"/>
        <end position="232"/>
    </location>
</feature>
<evidence type="ECO:0000313" key="3">
    <source>
        <dbReference type="Proteomes" id="UP001501490"/>
    </source>
</evidence>
<organism evidence="2 3">
    <name type="scientific">Microlunatus ginsengisoli</name>
    <dbReference type="NCBI Taxonomy" id="363863"/>
    <lineage>
        <taxon>Bacteria</taxon>
        <taxon>Bacillati</taxon>
        <taxon>Actinomycetota</taxon>
        <taxon>Actinomycetes</taxon>
        <taxon>Propionibacteriales</taxon>
        <taxon>Propionibacteriaceae</taxon>
        <taxon>Microlunatus</taxon>
    </lineage>
</organism>